<evidence type="ECO:0000313" key="3">
    <source>
        <dbReference type="Proteomes" id="UP000237438"/>
    </source>
</evidence>
<keyword evidence="3" id="KW-1185">Reference proteome</keyword>
<dbReference type="PANTHER" id="PTHR38702:SF1">
    <property type="entry name" value="CALPONIN-HOMOLOGY (CH) DOMAIN-CONTAINING PROTEIN"/>
    <property type="match status" value="1"/>
</dbReference>
<feature type="region of interest" description="Disordered" evidence="1">
    <location>
        <begin position="47"/>
        <end position="97"/>
    </location>
</feature>
<feature type="compositionally biased region" description="Polar residues" evidence="1">
    <location>
        <begin position="47"/>
        <end position="57"/>
    </location>
</feature>
<reference evidence="2 3" key="1">
    <citation type="submission" date="2017-10" db="EMBL/GenBank/DDBJ databases">
        <title>Development of genomic resources for the powdery mildew, Erysiphe pulchra.</title>
        <authorList>
            <person name="Wadl P.A."/>
            <person name="Mack B.M."/>
            <person name="Moore G."/>
            <person name="Beltz S.B."/>
        </authorList>
    </citation>
    <scope>NUCLEOTIDE SEQUENCE [LARGE SCALE GENOMIC DNA]</scope>
    <source>
        <strain evidence="2">Cflorida</strain>
    </source>
</reference>
<dbReference type="PANTHER" id="PTHR38702">
    <property type="entry name" value="CALPONIN-HOMOLOGY (CH) DOMAIN-CONTAINING PROTEIN"/>
    <property type="match status" value="1"/>
</dbReference>
<protein>
    <recommendedName>
        <fullName evidence="4">Calponin-homology (CH) domain-containing protein</fullName>
    </recommendedName>
</protein>
<sequence length="542" mass="61038">MGSTSITPDHLSFNQCPSSSLTPPNTITSTSCYSPLSRSVSTASTGSVLSSKTSCTGRESLGSTTSYSDSSVFQSSIYSSKSGGRQSLGASEKPLRRGFVRPQGTNFAASARSRESVLSLGSIAHLQYYFARTGLLDGRGGRRARKKPEKDNLDFSASDISFISIDTASDTEPSCISAGSPPGSPLSRGRMNSPLLGEIEDENEDEECFYTSEDDEELKNMLPPTVSTYNYREKYIPRLPSLEELKNELEKTLLDAKTVLDEIKLDSVSTLQLPPHQEPNSAIIHEKSSNTHQSWYEIQGLRILDVMTLAIRAAKMYYTAHDQPERLATIKSEREIRTDLLSVMEVLRNMATRNFDMGVKKDEQISMERWVASVYEILHREEILIEEERSQCANWTWLDDNWSGSIAEREWEFMKSMDPDSNSLPPFRSVDDLKDDELPSEFLADLMTGLRLVKIHNAVVRKSKRPFGAISRWHTDFRKPYRCTENLLFWIKAAELRFEVLLEVDVTSIVHGTNRKAWKDFEVAILTWCGTARREITLGLNT</sequence>
<dbReference type="AlphaFoldDB" id="A0A2S4PU79"/>
<feature type="compositionally biased region" description="Low complexity" evidence="1">
    <location>
        <begin position="60"/>
        <end position="82"/>
    </location>
</feature>
<dbReference type="Proteomes" id="UP000237438">
    <property type="component" value="Unassembled WGS sequence"/>
</dbReference>
<evidence type="ECO:0000256" key="1">
    <source>
        <dbReference type="SAM" id="MobiDB-lite"/>
    </source>
</evidence>
<accession>A0A2S4PU79</accession>
<name>A0A2S4PU79_9PEZI</name>
<dbReference type="EMBL" id="PEDP01000552">
    <property type="protein sequence ID" value="POS85600.1"/>
    <property type="molecule type" value="Genomic_DNA"/>
</dbReference>
<comment type="caution">
    <text evidence="2">The sequence shown here is derived from an EMBL/GenBank/DDBJ whole genome shotgun (WGS) entry which is preliminary data.</text>
</comment>
<feature type="region of interest" description="Disordered" evidence="1">
    <location>
        <begin position="1"/>
        <end position="20"/>
    </location>
</feature>
<dbReference type="STRING" id="225359.A0A2S4PU79"/>
<proteinExistence type="predicted"/>
<evidence type="ECO:0000313" key="2">
    <source>
        <dbReference type="EMBL" id="POS85600.1"/>
    </source>
</evidence>
<dbReference type="OrthoDB" id="2534759at2759"/>
<evidence type="ECO:0008006" key="4">
    <source>
        <dbReference type="Google" id="ProtNLM"/>
    </source>
</evidence>
<gene>
    <name evidence="2" type="ORF">EPUL_002142</name>
</gene>
<feature type="region of interest" description="Disordered" evidence="1">
    <location>
        <begin position="170"/>
        <end position="189"/>
    </location>
</feature>
<organism evidence="2 3">
    <name type="scientific">Erysiphe pulchra</name>
    <dbReference type="NCBI Taxonomy" id="225359"/>
    <lineage>
        <taxon>Eukaryota</taxon>
        <taxon>Fungi</taxon>
        <taxon>Dikarya</taxon>
        <taxon>Ascomycota</taxon>
        <taxon>Pezizomycotina</taxon>
        <taxon>Leotiomycetes</taxon>
        <taxon>Erysiphales</taxon>
        <taxon>Erysiphaceae</taxon>
        <taxon>Erysiphe</taxon>
    </lineage>
</organism>